<dbReference type="EMBL" id="CM042009">
    <property type="protein sequence ID" value="KAI3790847.1"/>
    <property type="molecule type" value="Genomic_DNA"/>
</dbReference>
<comment type="caution">
    <text evidence="1">The sequence shown here is derived from an EMBL/GenBank/DDBJ whole genome shotgun (WGS) entry which is preliminary data.</text>
</comment>
<proteinExistence type="predicted"/>
<accession>A0ACB9H5N9</accession>
<evidence type="ECO:0000313" key="2">
    <source>
        <dbReference type="Proteomes" id="UP001055811"/>
    </source>
</evidence>
<name>A0ACB9H5N9_CICIN</name>
<protein>
    <submittedName>
        <fullName evidence="1">Uncharacterized protein</fullName>
    </submittedName>
</protein>
<dbReference type="Proteomes" id="UP001055811">
    <property type="component" value="Linkage Group LG01"/>
</dbReference>
<reference evidence="1 2" key="2">
    <citation type="journal article" date="2022" name="Mol. Ecol. Resour.">
        <title>The genomes of chicory, endive, great burdock and yacon provide insights into Asteraceae paleo-polyploidization history and plant inulin production.</title>
        <authorList>
            <person name="Fan W."/>
            <person name="Wang S."/>
            <person name="Wang H."/>
            <person name="Wang A."/>
            <person name="Jiang F."/>
            <person name="Liu H."/>
            <person name="Zhao H."/>
            <person name="Xu D."/>
            <person name="Zhang Y."/>
        </authorList>
    </citation>
    <scope>NUCLEOTIDE SEQUENCE [LARGE SCALE GENOMIC DNA]</scope>
    <source>
        <strain evidence="2">cv. Punajuju</strain>
        <tissue evidence="1">Leaves</tissue>
    </source>
</reference>
<reference evidence="2" key="1">
    <citation type="journal article" date="2022" name="Mol. Ecol. Resour.">
        <title>The genomes of chicory, endive, great burdock and yacon provide insights into Asteraceae palaeo-polyploidization history and plant inulin production.</title>
        <authorList>
            <person name="Fan W."/>
            <person name="Wang S."/>
            <person name="Wang H."/>
            <person name="Wang A."/>
            <person name="Jiang F."/>
            <person name="Liu H."/>
            <person name="Zhao H."/>
            <person name="Xu D."/>
            <person name="Zhang Y."/>
        </authorList>
    </citation>
    <scope>NUCLEOTIDE SEQUENCE [LARGE SCALE GENOMIC DNA]</scope>
    <source>
        <strain evidence="2">cv. Punajuju</strain>
    </source>
</reference>
<organism evidence="1 2">
    <name type="scientific">Cichorium intybus</name>
    <name type="common">Chicory</name>
    <dbReference type="NCBI Taxonomy" id="13427"/>
    <lineage>
        <taxon>Eukaryota</taxon>
        <taxon>Viridiplantae</taxon>
        <taxon>Streptophyta</taxon>
        <taxon>Embryophyta</taxon>
        <taxon>Tracheophyta</taxon>
        <taxon>Spermatophyta</taxon>
        <taxon>Magnoliopsida</taxon>
        <taxon>eudicotyledons</taxon>
        <taxon>Gunneridae</taxon>
        <taxon>Pentapetalae</taxon>
        <taxon>asterids</taxon>
        <taxon>campanulids</taxon>
        <taxon>Asterales</taxon>
        <taxon>Asteraceae</taxon>
        <taxon>Cichorioideae</taxon>
        <taxon>Cichorieae</taxon>
        <taxon>Cichoriinae</taxon>
        <taxon>Cichorium</taxon>
    </lineage>
</organism>
<gene>
    <name evidence="1" type="ORF">L2E82_04219</name>
</gene>
<evidence type="ECO:0000313" key="1">
    <source>
        <dbReference type="EMBL" id="KAI3790847.1"/>
    </source>
</evidence>
<keyword evidence="2" id="KW-1185">Reference proteome</keyword>
<sequence length="73" mass="8332">MRMKNIKSLGQKCRRSKLMNQICNLFKISHIWSIFNERIISLASSLPLMRYSPALATYSSIVCEASAYFLVAS</sequence>